<comment type="caution">
    <text evidence="1">The sequence shown here is derived from an EMBL/GenBank/DDBJ whole genome shotgun (WGS) entry which is preliminary data.</text>
</comment>
<dbReference type="Proteomes" id="UP000663854">
    <property type="component" value="Unassembled WGS sequence"/>
</dbReference>
<dbReference type="AlphaFoldDB" id="A0A813MRC6"/>
<organism evidence="1 3">
    <name type="scientific">Rotaria sordida</name>
    <dbReference type="NCBI Taxonomy" id="392033"/>
    <lineage>
        <taxon>Eukaryota</taxon>
        <taxon>Metazoa</taxon>
        <taxon>Spiralia</taxon>
        <taxon>Gnathifera</taxon>
        <taxon>Rotifera</taxon>
        <taxon>Eurotatoria</taxon>
        <taxon>Bdelloidea</taxon>
        <taxon>Philodinida</taxon>
        <taxon>Philodinidae</taxon>
        <taxon>Rotaria</taxon>
    </lineage>
</organism>
<gene>
    <name evidence="2" type="ORF">JXQ802_LOCUS6677</name>
    <name evidence="1" type="ORF">PYM288_LOCUS743</name>
</gene>
<name>A0A813MRC6_9BILA</name>
<keyword evidence="4" id="KW-1185">Reference proteome</keyword>
<dbReference type="Proteomes" id="UP000663870">
    <property type="component" value="Unassembled WGS sequence"/>
</dbReference>
<evidence type="ECO:0000313" key="4">
    <source>
        <dbReference type="Proteomes" id="UP000663870"/>
    </source>
</evidence>
<evidence type="ECO:0000313" key="2">
    <source>
        <dbReference type="EMBL" id="CAF0850678.1"/>
    </source>
</evidence>
<reference evidence="1" key="1">
    <citation type="submission" date="2021-02" db="EMBL/GenBank/DDBJ databases">
        <authorList>
            <person name="Nowell W R."/>
        </authorList>
    </citation>
    <scope>NUCLEOTIDE SEQUENCE</scope>
</reference>
<dbReference type="EMBL" id="CAJNOH010000003">
    <property type="protein sequence ID" value="CAF0728136.1"/>
    <property type="molecule type" value="Genomic_DNA"/>
</dbReference>
<protein>
    <submittedName>
        <fullName evidence="1">Uncharacterized protein</fullName>
    </submittedName>
</protein>
<evidence type="ECO:0000313" key="3">
    <source>
        <dbReference type="Proteomes" id="UP000663854"/>
    </source>
</evidence>
<proteinExistence type="predicted"/>
<dbReference type="EMBL" id="CAJNOL010000106">
    <property type="protein sequence ID" value="CAF0850678.1"/>
    <property type="molecule type" value="Genomic_DNA"/>
</dbReference>
<sequence>MNNSIVNRNVLKAVTNQPIRETSNQNSINFLFIYKFRILQIQIQSNDDLSYQPLVTISDNDNSDDDDFISPIHKLTKNELREELKLFREDNNSSRNNINNTLLNHNNDNYDADDIEFHTYQSTKCSICCYQY</sequence>
<evidence type="ECO:0000313" key="1">
    <source>
        <dbReference type="EMBL" id="CAF0728136.1"/>
    </source>
</evidence>
<accession>A0A813MRC6</accession>